<sequence length="75" mass="9008">MPKRFAKTKILRLLPVLLYLRDLTCKKYSRQRGRLLRPRLFSASRLRRPHSGSSATPAPFRTSQLWQERLFLLRR</sequence>
<evidence type="ECO:0000313" key="2">
    <source>
        <dbReference type="EMBL" id="KAJ7607368.1"/>
    </source>
</evidence>
<feature type="chain" id="PRO_5041964418" evidence="1">
    <location>
        <begin position="26"/>
        <end position="75"/>
    </location>
</feature>
<feature type="signal peptide" evidence="1">
    <location>
        <begin position="1"/>
        <end position="25"/>
    </location>
</feature>
<evidence type="ECO:0000256" key="1">
    <source>
        <dbReference type="SAM" id="SignalP"/>
    </source>
</evidence>
<name>A0AAD7B1Q5_9AGAR</name>
<keyword evidence="1" id="KW-0732">Signal</keyword>
<dbReference type="Proteomes" id="UP001221142">
    <property type="component" value="Unassembled WGS sequence"/>
</dbReference>
<accession>A0AAD7B1Q5</accession>
<gene>
    <name evidence="2" type="ORF">FB45DRAFT_430001</name>
</gene>
<keyword evidence="3" id="KW-1185">Reference proteome</keyword>
<reference evidence="2" key="1">
    <citation type="submission" date="2023-03" db="EMBL/GenBank/DDBJ databases">
        <title>Massive genome expansion in bonnet fungi (Mycena s.s.) driven by repeated elements and novel gene families across ecological guilds.</title>
        <authorList>
            <consortium name="Lawrence Berkeley National Laboratory"/>
            <person name="Harder C.B."/>
            <person name="Miyauchi S."/>
            <person name="Viragh M."/>
            <person name="Kuo A."/>
            <person name="Thoen E."/>
            <person name="Andreopoulos B."/>
            <person name="Lu D."/>
            <person name="Skrede I."/>
            <person name="Drula E."/>
            <person name="Henrissat B."/>
            <person name="Morin E."/>
            <person name="Kohler A."/>
            <person name="Barry K."/>
            <person name="LaButti K."/>
            <person name="Morin E."/>
            <person name="Salamov A."/>
            <person name="Lipzen A."/>
            <person name="Mereny Z."/>
            <person name="Hegedus B."/>
            <person name="Baldrian P."/>
            <person name="Stursova M."/>
            <person name="Weitz H."/>
            <person name="Taylor A."/>
            <person name="Grigoriev I.V."/>
            <person name="Nagy L.G."/>
            <person name="Martin F."/>
            <person name="Kauserud H."/>
        </authorList>
    </citation>
    <scope>NUCLEOTIDE SEQUENCE</scope>
    <source>
        <strain evidence="2">9284</strain>
    </source>
</reference>
<dbReference type="AlphaFoldDB" id="A0AAD7B1Q5"/>
<dbReference type="EMBL" id="JARKIF010000050">
    <property type="protein sequence ID" value="KAJ7607368.1"/>
    <property type="molecule type" value="Genomic_DNA"/>
</dbReference>
<evidence type="ECO:0000313" key="3">
    <source>
        <dbReference type="Proteomes" id="UP001221142"/>
    </source>
</evidence>
<proteinExistence type="predicted"/>
<organism evidence="2 3">
    <name type="scientific">Roridomyces roridus</name>
    <dbReference type="NCBI Taxonomy" id="1738132"/>
    <lineage>
        <taxon>Eukaryota</taxon>
        <taxon>Fungi</taxon>
        <taxon>Dikarya</taxon>
        <taxon>Basidiomycota</taxon>
        <taxon>Agaricomycotina</taxon>
        <taxon>Agaricomycetes</taxon>
        <taxon>Agaricomycetidae</taxon>
        <taxon>Agaricales</taxon>
        <taxon>Marasmiineae</taxon>
        <taxon>Mycenaceae</taxon>
        <taxon>Roridomyces</taxon>
    </lineage>
</organism>
<comment type="caution">
    <text evidence="2">The sequence shown here is derived from an EMBL/GenBank/DDBJ whole genome shotgun (WGS) entry which is preliminary data.</text>
</comment>
<protein>
    <submittedName>
        <fullName evidence="2">Uncharacterized protein</fullName>
    </submittedName>
</protein>